<evidence type="ECO:0000256" key="6">
    <source>
        <dbReference type="RuleBase" id="RU000320"/>
    </source>
</evidence>
<dbReference type="EC" id="7.1.1.-" evidence="5"/>
<evidence type="ECO:0000256" key="1">
    <source>
        <dbReference type="ARBA" id="ARBA00004127"/>
    </source>
</evidence>
<dbReference type="InterPro" id="IPR010096">
    <property type="entry name" value="NADH-Q_OxRdtase_suN/2"/>
</dbReference>
<proteinExistence type="inferred from homology"/>
<keyword evidence="5" id="KW-0830">Ubiquinone</keyword>
<dbReference type="PANTHER" id="PTHR22773">
    <property type="entry name" value="NADH DEHYDROGENASE"/>
    <property type="match status" value="1"/>
</dbReference>
<evidence type="ECO:0000256" key="5">
    <source>
        <dbReference type="HAMAP-Rule" id="MF_00445"/>
    </source>
</evidence>
<gene>
    <name evidence="5" type="primary">nuoN</name>
    <name evidence="8" type="ORF">ACG33_06940</name>
</gene>
<keyword evidence="5" id="KW-1278">Translocase</keyword>
<feature type="transmembrane region" description="Helical" evidence="5">
    <location>
        <begin position="159"/>
        <end position="180"/>
    </location>
</feature>
<dbReference type="NCBIfam" id="TIGR01770">
    <property type="entry name" value="NDH_I_N"/>
    <property type="match status" value="1"/>
</dbReference>
<comment type="similarity">
    <text evidence="5">Belongs to the complex I subunit 2 family.</text>
</comment>
<dbReference type="STRING" id="465721.ACG33_06940"/>
<keyword evidence="8" id="KW-0560">Oxidoreductase</keyword>
<organism evidence="8 9">
    <name type="scientific">Steroidobacter denitrificans</name>
    <dbReference type="NCBI Taxonomy" id="465721"/>
    <lineage>
        <taxon>Bacteria</taxon>
        <taxon>Pseudomonadati</taxon>
        <taxon>Pseudomonadota</taxon>
        <taxon>Gammaproteobacteria</taxon>
        <taxon>Steroidobacterales</taxon>
        <taxon>Steroidobacteraceae</taxon>
        <taxon>Steroidobacter</taxon>
    </lineage>
</organism>
<feature type="transmembrane region" description="Helical" evidence="5">
    <location>
        <begin position="457"/>
        <end position="477"/>
    </location>
</feature>
<keyword evidence="5" id="KW-0520">NAD</keyword>
<dbReference type="GO" id="GO:0050136">
    <property type="term" value="F:NADH dehydrogenase (quinone) (non-electrogenic) activity"/>
    <property type="evidence" value="ECO:0007669"/>
    <property type="project" value="UniProtKB-UniRule"/>
</dbReference>
<dbReference type="GO" id="GO:0048038">
    <property type="term" value="F:quinone binding"/>
    <property type="evidence" value="ECO:0007669"/>
    <property type="project" value="UniProtKB-KW"/>
</dbReference>
<feature type="transmembrane region" description="Helical" evidence="5">
    <location>
        <begin position="77"/>
        <end position="93"/>
    </location>
</feature>
<keyword evidence="5" id="KW-0813">Transport</keyword>
<feature type="transmembrane region" description="Helical" evidence="5">
    <location>
        <begin position="200"/>
        <end position="220"/>
    </location>
</feature>
<feature type="transmembrane region" description="Helical" evidence="5">
    <location>
        <begin position="6"/>
        <end position="29"/>
    </location>
</feature>
<dbReference type="KEGG" id="sdf:ACG33_06940"/>
<keyword evidence="2 5" id="KW-0812">Transmembrane</keyword>
<comment type="catalytic activity">
    <reaction evidence="5">
        <text>a quinone + NADH + 5 H(+)(in) = a quinol + NAD(+) + 4 H(+)(out)</text>
        <dbReference type="Rhea" id="RHEA:57888"/>
        <dbReference type="ChEBI" id="CHEBI:15378"/>
        <dbReference type="ChEBI" id="CHEBI:24646"/>
        <dbReference type="ChEBI" id="CHEBI:57540"/>
        <dbReference type="ChEBI" id="CHEBI:57945"/>
        <dbReference type="ChEBI" id="CHEBI:132124"/>
    </reaction>
</comment>
<evidence type="ECO:0000259" key="7">
    <source>
        <dbReference type="Pfam" id="PF00361"/>
    </source>
</evidence>
<dbReference type="HAMAP" id="MF_00445">
    <property type="entry name" value="NDH1_NuoN_1"/>
    <property type="match status" value="1"/>
</dbReference>
<dbReference type="Pfam" id="PF00361">
    <property type="entry name" value="Proton_antipo_M"/>
    <property type="match status" value="1"/>
</dbReference>
<name>A0A127FB54_STEDE</name>
<feature type="transmembrane region" description="Helical" evidence="5">
    <location>
        <begin position="369"/>
        <end position="392"/>
    </location>
</feature>
<keyword evidence="4 5" id="KW-0472">Membrane</keyword>
<protein>
    <recommendedName>
        <fullName evidence="5">NADH-quinone oxidoreductase subunit N</fullName>
        <ecNumber evidence="5">7.1.1.-</ecNumber>
    </recommendedName>
    <alternativeName>
        <fullName evidence="5">NADH dehydrogenase I subunit N</fullName>
    </alternativeName>
    <alternativeName>
        <fullName evidence="5">NDH-1 subunit N</fullName>
    </alternativeName>
</protein>
<dbReference type="GO" id="GO:0012505">
    <property type="term" value="C:endomembrane system"/>
    <property type="evidence" value="ECO:0007669"/>
    <property type="project" value="UniProtKB-SubCell"/>
</dbReference>
<feature type="domain" description="NADH:quinone oxidoreductase/Mrp antiporter transmembrane" evidence="7">
    <location>
        <begin position="124"/>
        <end position="417"/>
    </location>
</feature>
<dbReference type="NCBIfam" id="NF004442">
    <property type="entry name" value="PRK05777.1-5"/>
    <property type="match status" value="1"/>
</dbReference>
<feature type="transmembrane region" description="Helical" evidence="5">
    <location>
        <begin position="404"/>
        <end position="424"/>
    </location>
</feature>
<evidence type="ECO:0000313" key="8">
    <source>
        <dbReference type="EMBL" id="AMN46838.1"/>
    </source>
</evidence>
<dbReference type="AlphaFoldDB" id="A0A127FB54"/>
<comment type="subcellular location">
    <subcellularLocation>
        <location evidence="5">Cell membrane</location>
        <topology evidence="5">Multi-pass membrane protein</topology>
    </subcellularLocation>
    <subcellularLocation>
        <location evidence="1">Endomembrane system</location>
        <topology evidence="1">Multi-pass membrane protein</topology>
    </subcellularLocation>
    <subcellularLocation>
        <location evidence="6">Membrane</location>
        <topology evidence="6">Multi-pass membrane protein</topology>
    </subcellularLocation>
</comment>
<keyword evidence="9" id="KW-1185">Reference proteome</keyword>
<dbReference type="PATRIC" id="fig|465721.4.peg.1476"/>
<dbReference type="GO" id="GO:0008137">
    <property type="term" value="F:NADH dehydrogenase (ubiquinone) activity"/>
    <property type="evidence" value="ECO:0007669"/>
    <property type="project" value="InterPro"/>
</dbReference>
<comment type="function">
    <text evidence="5">NDH-1 shuttles electrons from NADH, via FMN and iron-sulfur (Fe-S) centers, to quinones in the respiratory chain. The immediate electron acceptor for the enzyme in this species is believed to be ubiquinone. Couples the redox reaction to proton translocation (for every two electrons transferred, four hydrogen ions are translocated across the cytoplasmic membrane), and thus conserves the redox energy in a proton gradient.</text>
</comment>
<feature type="transmembrane region" description="Helical" evidence="5">
    <location>
        <begin position="273"/>
        <end position="292"/>
    </location>
</feature>
<dbReference type="Proteomes" id="UP000070250">
    <property type="component" value="Chromosome"/>
</dbReference>
<dbReference type="GO" id="GO:0042773">
    <property type="term" value="P:ATP synthesis coupled electron transport"/>
    <property type="evidence" value="ECO:0007669"/>
    <property type="project" value="InterPro"/>
</dbReference>
<dbReference type="InterPro" id="IPR001750">
    <property type="entry name" value="ND/Mrp_TM"/>
</dbReference>
<dbReference type="GO" id="GO:0005886">
    <property type="term" value="C:plasma membrane"/>
    <property type="evidence" value="ECO:0007669"/>
    <property type="project" value="UniProtKB-SubCell"/>
</dbReference>
<feature type="transmembrane region" description="Helical" evidence="5">
    <location>
        <begin position="325"/>
        <end position="348"/>
    </location>
</feature>
<keyword evidence="5" id="KW-0874">Quinone</keyword>
<dbReference type="PRINTS" id="PR01434">
    <property type="entry name" value="NADHDHGNASE5"/>
</dbReference>
<evidence type="ECO:0000256" key="3">
    <source>
        <dbReference type="ARBA" id="ARBA00022989"/>
    </source>
</evidence>
<evidence type="ECO:0000313" key="9">
    <source>
        <dbReference type="Proteomes" id="UP000070250"/>
    </source>
</evidence>
<accession>A0A127FB54</accession>
<comment type="subunit">
    <text evidence="5">NDH-1 is composed of 14 different subunits. Subunits NuoA, H, J, K, L, M, N constitute the membrane sector of the complex.</text>
</comment>
<sequence>MGAGLGLQAAAAEIFLLAAICVILLIDVFLSERTRWVTYVLSLLSLAGAAWVTLNFGVEGRVSALDGTFLADPMGDVLKLFAYGTVAVCFVYSREYLQLRDLFRGEYFVLGLVALLGVMVMISAGSLLTVYLGMELMSLSLYAMVAFDRESGVSAESAMKYFVLGTIASGTMLYGFSMLYGLTGTLQLDELALAVREVGAANLGLIFALAFIIVGIGFKFGAVPFHSWLPDVYHGAPTPVTLFVSAAPKIGSFVLAIRLLAEGLDALVASWQNMLIALCVLSLLVGNVVAIAQTNLKRMLAYSTISHVGFILLGILAGTNDGYQAAMYYTLTYVIMSVGSFGMILVLSRQGFEADRLEDFKGLNRHSPWFAAIMLLLMFSLAGVPPFIGFWAKLAVIGAVLDVGLVWLAVLAVLMSVVGAFYYLRVVKLMYFDEPPAERFEITAGGTLRTVLSANGLAVLVLGIFPALLLDLCARVLP</sequence>
<evidence type="ECO:0000256" key="4">
    <source>
        <dbReference type="ARBA" id="ARBA00023136"/>
    </source>
</evidence>
<dbReference type="EMBL" id="CP011971">
    <property type="protein sequence ID" value="AMN46838.1"/>
    <property type="molecule type" value="Genomic_DNA"/>
</dbReference>
<feature type="transmembrane region" description="Helical" evidence="5">
    <location>
        <begin position="36"/>
        <end position="57"/>
    </location>
</feature>
<keyword evidence="5" id="KW-1003">Cell membrane</keyword>
<keyword evidence="3 5" id="KW-1133">Transmembrane helix</keyword>
<feature type="transmembrane region" description="Helical" evidence="5">
    <location>
        <begin position="299"/>
        <end position="319"/>
    </location>
</feature>
<reference evidence="8 9" key="1">
    <citation type="submission" date="2015-06" db="EMBL/GenBank/DDBJ databases">
        <title>A Comprehensive Approach to Explore the Metabolic and Phylogenetic Diversity of Bacterial Steroid Degradation in the Environment: Testosterone as an Example.</title>
        <authorList>
            <person name="Yang F.-C."/>
            <person name="Chen Y.-L."/>
            <person name="Yu C.-P."/>
            <person name="Tang S.-L."/>
            <person name="Wang P.-H."/>
            <person name="Ismail W."/>
            <person name="Wang C.-H."/>
            <person name="Yang C.-Y."/>
            <person name="Chiang Y.-R."/>
        </authorList>
    </citation>
    <scope>NUCLEOTIDE SEQUENCE [LARGE SCALE GENOMIC DNA]</scope>
    <source>
        <strain evidence="8 9">DSM 18526</strain>
    </source>
</reference>
<evidence type="ECO:0000256" key="2">
    <source>
        <dbReference type="ARBA" id="ARBA00022692"/>
    </source>
</evidence>